<feature type="compositionally biased region" description="Polar residues" evidence="1">
    <location>
        <begin position="94"/>
        <end position="103"/>
    </location>
</feature>
<evidence type="ECO:0000313" key="3">
    <source>
        <dbReference type="EMBL" id="AAC27899.1"/>
    </source>
</evidence>
<dbReference type="EMBL" id="AM406670">
    <property type="protein sequence ID" value="CAL95970.1"/>
    <property type="molecule type" value="Genomic_DNA"/>
</dbReference>
<feature type="region of interest" description="Disordered" evidence="1">
    <location>
        <begin position="81"/>
        <end position="103"/>
    </location>
</feature>
<dbReference type="STRING" id="62928.azo3354"/>
<gene>
    <name evidence="3" type="primary">pilB</name>
    <name evidence="4" type="ordered locus">azo3354</name>
</gene>
<accession>O85010</accession>
<feature type="compositionally biased region" description="Polar residues" evidence="1">
    <location>
        <begin position="126"/>
        <end position="142"/>
    </location>
</feature>
<evidence type="ECO:0000256" key="2">
    <source>
        <dbReference type="SAM" id="SignalP"/>
    </source>
</evidence>
<dbReference type="Proteomes" id="UP000002588">
    <property type="component" value="Chromosome"/>
</dbReference>
<reference evidence="3" key="1">
    <citation type="submission" date="1997-10" db="EMBL/GenBank/DDBJ databases">
        <title>Type IV pili are involved in plant-microbe and fungus-microbe interactions.</title>
        <authorList>
            <person name="Doerr J."/>
            <person name="Hurek T."/>
            <person name="Reinhold-Hurek B."/>
        </authorList>
    </citation>
    <scope>NUCLEOTIDE SEQUENCE</scope>
    <source>
        <strain evidence="3">BH72</strain>
    </source>
</reference>
<dbReference type="EMBL" id="AF031954">
    <property type="protein sequence ID" value="AAC27899.1"/>
    <property type="molecule type" value="Genomic_DNA"/>
</dbReference>
<feature type="chain" id="PRO_5007697239" evidence="2">
    <location>
        <begin position="20"/>
        <end position="142"/>
    </location>
</feature>
<evidence type="ECO:0000256" key="1">
    <source>
        <dbReference type="SAM" id="MobiDB-lite"/>
    </source>
</evidence>
<keyword evidence="2" id="KW-0732">Signal</keyword>
<dbReference type="KEGG" id="azo:azo3354"/>
<dbReference type="RefSeq" id="WP_011767077.1">
    <property type="nucleotide sequence ID" value="NC_008702.1"/>
</dbReference>
<reference evidence="4 5" key="2">
    <citation type="journal article" date="2006" name="Nat. Biotechnol.">
        <title>Complete genome of the mutualistic, N2-fixing grass endophyte Azoarcus sp. strain BH72.</title>
        <authorList>
            <person name="Krause A."/>
            <person name="Ramakumar A."/>
            <person name="Bartels D."/>
            <person name="Battistoni F."/>
            <person name="Bekel T."/>
            <person name="Boch J."/>
            <person name="Boehm M."/>
            <person name="Friedrich F."/>
            <person name="Hurek T."/>
            <person name="Krause L."/>
            <person name="Linke B."/>
            <person name="McHardy A.C."/>
            <person name="Sarkar A."/>
            <person name="Schneiker S."/>
            <person name="Syed A.A."/>
            <person name="Thauer R."/>
            <person name="Vorhoelter F.-J."/>
            <person name="Weidner S."/>
            <person name="Puehler A."/>
            <person name="Reinhold-Hurek B."/>
            <person name="Kaiser O."/>
            <person name="Goesmann A."/>
        </authorList>
    </citation>
    <scope>NUCLEOTIDE SEQUENCE [LARGE SCALE GENOMIC DNA]</scope>
    <source>
        <strain evidence="4 5">BH72</strain>
    </source>
</reference>
<dbReference type="HOGENOM" id="CLU_1811839_0_0_4"/>
<organism evidence="3">
    <name type="scientific">Azoarcus sp. (strain BH72)</name>
    <dbReference type="NCBI Taxonomy" id="418699"/>
    <lineage>
        <taxon>Bacteria</taxon>
        <taxon>Pseudomonadati</taxon>
        <taxon>Pseudomonadota</taxon>
        <taxon>Betaproteobacteria</taxon>
        <taxon>Rhodocyclales</taxon>
        <taxon>Zoogloeaceae</taxon>
        <taxon>Azoarcus</taxon>
    </lineage>
</organism>
<dbReference type="AlphaFoldDB" id="O85010"/>
<evidence type="ECO:0000313" key="4">
    <source>
        <dbReference type="EMBL" id="CAL95970.1"/>
    </source>
</evidence>
<sequence length="142" mass="14178">MKKISFLIAGLLISGVASAVQLTTSGQVRMTDCALLNEDVQINVTSGVVAGVGCNARAIAITTCHTAGRTTSRTVNVCANTDGDPNTGVGGNEDCTQTQTTTGPAVASATTLAGTVTPQYPGGTCSAGTAETQAQSNLPTEE</sequence>
<protein>
    <submittedName>
        <fullName evidence="3">PilB</fullName>
    </submittedName>
    <submittedName>
        <fullName evidence="4">Type IV pilus assembly protein</fullName>
    </submittedName>
</protein>
<evidence type="ECO:0000313" key="5">
    <source>
        <dbReference type="Proteomes" id="UP000002588"/>
    </source>
</evidence>
<feature type="signal peptide" evidence="2">
    <location>
        <begin position="1"/>
        <end position="19"/>
    </location>
</feature>
<proteinExistence type="predicted"/>
<feature type="region of interest" description="Disordered" evidence="1">
    <location>
        <begin position="120"/>
        <end position="142"/>
    </location>
</feature>
<name>O85010_AZOSB</name>
<keyword evidence="5" id="KW-1185">Reference proteome</keyword>